<evidence type="ECO:0000259" key="9">
    <source>
        <dbReference type="PROSITE" id="PS50110"/>
    </source>
</evidence>
<dbReference type="CDD" id="cd19920">
    <property type="entry name" value="REC_PA4781-like"/>
    <property type="match status" value="1"/>
</dbReference>
<dbReference type="PANTHER" id="PTHR43047:SF63">
    <property type="entry name" value="HISTIDINE KINASE"/>
    <property type="match status" value="1"/>
</dbReference>
<dbReference type="Pfam" id="PF02518">
    <property type="entry name" value="HATPase_c"/>
    <property type="match status" value="1"/>
</dbReference>
<evidence type="ECO:0000313" key="11">
    <source>
        <dbReference type="Proteomes" id="UP000658514"/>
    </source>
</evidence>
<keyword evidence="6" id="KW-0902">Two-component regulatory system</keyword>
<dbReference type="EMBL" id="JACJQH010000107">
    <property type="protein sequence ID" value="MBD2200731.1"/>
    <property type="molecule type" value="Genomic_DNA"/>
</dbReference>
<keyword evidence="5" id="KW-0418">Kinase</keyword>
<dbReference type="SUPFAM" id="SSF47384">
    <property type="entry name" value="Homodimeric domain of signal transducing histidine kinase"/>
    <property type="match status" value="1"/>
</dbReference>
<keyword evidence="11" id="KW-1185">Reference proteome</keyword>
<keyword evidence="4" id="KW-0808">Transferase</keyword>
<dbReference type="Pfam" id="PF00512">
    <property type="entry name" value="HisKA"/>
    <property type="match status" value="1"/>
</dbReference>
<evidence type="ECO:0000256" key="3">
    <source>
        <dbReference type="ARBA" id="ARBA00022553"/>
    </source>
</evidence>
<dbReference type="Gene3D" id="1.10.287.130">
    <property type="match status" value="1"/>
</dbReference>
<dbReference type="PROSITE" id="PS50109">
    <property type="entry name" value="HIS_KIN"/>
    <property type="match status" value="1"/>
</dbReference>
<dbReference type="InterPro" id="IPR036890">
    <property type="entry name" value="HATPase_C_sf"/>
</dbReference>
<comment type="catalytic activity">
    <reaction evidence="1">
        <text>ATP + protein L-histidine = ADP + protein N-phospho-L-histidine.</text>
        <dbReference type="EC" id="2.7.13.3"/>
    </reaction>
</comment>
<evidence type="ECO:0000259" key="8">
    <source>
        <dbReference type="PROSITE" id="PS50109"/>
    </source>
</evidence>
<dbReference type="CDD" id="cd16922">
    <property type="entry name" value="HATPase_EvgS-ArcB-TorS-like"/>
    <property type="match status" value="1"/>
</dbReference>
<dbReference type="PROSITE" id="PS50110">
    <property type="entry name" value="RESPONSE_REGULATORY"/>
    <property type="match status" value="1"/>
</dbReference>
<dbReference type="Gene3D" id="3.40.50.2300">
    <property type="match status" value="1"/>
</dbReference>
<dbReference type="PANTHER" id="PTHR43047">
    <property type="entry name" value="TWO-COMPONENT HISTIDINE PROTEIN KINASE"/>
    <property type="match status" value="1"/>
</dbReference>
<dbReference type="PRINTS" id="PR00344">
    <property type="entry name" value="BCTRLSENSOR"/>
</dbReference>
<dbReference type="Pfam" id="PF00072">
    <property type="entry name" value="Response_reg"/>
    <property type="match status" value="1"/>
</dbReference>
<evidence type="ECO:0000256" key="6">
    <source>
        <dbReference type="ARBA" id="ARBA00023012"/>
    </source>
</evidence>
<dbReference type="EC" id="2.7.13.3" evidence="2"/>
<dbReference type="RefSeq" id="WP_190551913.1">
    <property type="nucleotide sequence ID" value="NZ_CAWPNO010000010.1"/>
</dbReference>
<dbReference type="Gene3D" id="3.30.565.10">
    <property type="entry name" value="Histidine kinase-like ATPase, C-terminal domain"/>
    <property type="match status" value="1"/>
</dbReference>
<protein>
    <recommendedName>
        <fullName evidence="2">histidine kinase</fullName>
        <ecNumber evidence="2">2.7.13.3</ecNumber>
    </recommendedName>
</protein>
<name>A0ABR8AL63_9CYAN</name>
<evidence type="ECO:0000256" key="1">
    <source>
        <dbReference type="ARBA" id="ARBA00000085"/>
    </source>
</evidence>
<keyword evidence="3 7" id="KW-0597">Phosphoprotein</keyword>
<accession>A0ABR8AL63</accession>
<dbReference type="SUPFAM" id="SSF55874">
    <property type="entry name" value="ATPase domain of HSP90 chaperone/DNA topoisomerase II/histidine kinase"/>
    <property type="match status" value="1"/>
</dbReference>
<evidence type="ECO:0000313" key="10">
    <source>
        <dbReference type="EMBL" id="MBD2200731.1"/>
    </source>
</evidence>
<dbReference type="SMART" id="SM00388">
    <property type="entry name" value="HisKA"/>
    <property type="match status" value="1"/>
</dbReference>
<dbReference type="InterPro" id="IPR003661">
    <property type="entry name" value="HisK_dim/P_dom"/>
</dbReference>
<dbReference type="InterPro" id="IPR001789">
    <property type="entry name" value="Sig_transdc_resp-reg_receiver"/>
</dbReference>
<evidence type="ECO:0000256" key="7">
    <source>
        <dbReference type="PROSITE-ProRule" id="PRU00169"/>
    </source>
</evidence>
<reference evidence="10 11" key="1">
    <citation type="journal article" date="2020" name="ISME J.">
        <title>Comparative genomics reveals insights into cyanobacterial evolution and habitat adaptation.</title>
        <authorList>
            <person name="Chen M.Y."/>
            <person name="Teng W.K."/>
            <person name="Zhao L."/>
            <person name="Hu C.X."/>
            <person name="Zhou Y.K."/>
            <person name="Han B.P."/>
            <person name="Song L.R."/>
            <person name="Shu W.S."/>
        </authorList>
    </citation>
    <scope>NUCLEOTIDE SEQUENCE [LARGE SCALE GENOMIC DNA]</scope>
    <source>
        <strain evidence="10 11">FACHB-288</strain>
    </source>
</reference>
<dbReference type="InterPro" id="IPR011006">
    <property type="entry name" value="CheY-like_superfamily"/>
</dbReference>
<evidence type="ECO:0000256" key="2">
    <source>
        <dbReference type="ARBA" id="ARBA00012438"/>
    </source>
</evidence>
<dbReference type="InterPro" id="IPR036097">
    <property type="entry name" value="HisK_dim/P_sf"/>
</dbReference>
<dbReference type="InterPro" id="IPR004358">
    <property type="entry name" value="Sig_transdc_His_kin-like_C"/>
</dbReference>
<dbReference type="InterPro" id="IPR003594">
    <property type="entry name" value="HATPase_dom"/>
</dbReference>
<gene>
    <name evidence="10" type="ORF">H6G24_35695</name>
</gene>
<dbReference type="Proteomes" id="UP000658514">
    <property type="component" value="Unassembled WGS sequence"/>
</dbReference>
<dbReference type="CDD" id="cd00082">
    <property type="entry name" value="HisKA"/>
    <property type="match status" value="1"/>
</dbReference>
<dbReference type="InterPro" id="IPR005467">
    <property type="entry name" value="His_kinase_dom"/>
</dbReference>
<feature type="domain" description="Response regulatory" evidence="9">
    <location>
        <begin position="11"/>
        <end position="127"/>
    </location>
</feature>
<sequence length="454" mass="50038">MLEDGFSLSKHILLVDDNPNNLKLLSEIIQGCGWKTLMATDGESAIEQAEYAHPYLIILDVMMPGIDGFETCRRLKTNPSAKKIPIIFMTALTDTSTKIRALELGAVDYISKPFQEQEVLARVKTHVSLYTLQLDLEKLVQERTAELVKAKENAEIANQAKSNFLSMMSHELRTPLNAILGMTEGLSDEIFGTINSRQKLALSTIDNSGQHLLSLIDNILDVSRIETDTIDLHISSFTVEELCSDVLPIISQQAAHKNIQLITEIQPNLPKITLDRRRISQSIINLLSNAVKFTANGGRVNLKISAVPTLSPINYEKLHPQGDGVFGHGEEITNAQCPLPQAAGQLSLSTHKGMEFPAAFNESNFQQIATTQNHQAWWRISVSDTGIGIAPQDINKIFQPFVQLDNGLNRQYEGTGLGLVLVKKIVEQHGGNILVNSEVGKGSCFTLELPLVSE</sequence>
<dbReference type="SMART" id="SM00387">
    <property type="entry name" value="HATPase_c"/>
    <property type="match status" value="1"/>
</dbReference>
<evidence type="ECO:0000256" key="4">
    <source>
        <dbReference type="ARBA" id="ARBA00022679"/>
    </source>
</evidence>
<proteinExistence type="predicted"/>
<dbReference type="SMART" id="SM00448">
    <property type="entry name" value="REC"/>
    <property type="match status" value="1"/>
</dbReference>
<dbReference type="SUPFAM" id="SSF52172">
    <property type="entry name" value="CheY-like"/>
    <property type="match status" value="1"/>
</dbReference>
<feature type="domain" description="Histidine kinase" evidence="8">
    <location>
        <begin position="167"/>
        <end position="453"/>
    </location>
</feature>
<feature type="modified residue" description="4-aspartylphosphate" evidence="7">
    <location>
        <position position="60"/>
    </location>
</feature>
<evidence type="ECO:0000256" key="5">
    <source>
        <dbReference type="ARBA" id="ARBA00022777"/>
    </source>
</evidence>
<comment type="caution">
    <text evidence="10">The sequence shown here is derived from an EMBL/GenBank/DDBJ whole genome shotgun (WGS) entry which is preliminary data.</text>
</comment>
<organism evidence="10 11">
    <name type="scientific">Calothrix parietina FACHB-288</name>
    <dbReference type="NCBI Taxonomy" id="2692896"/>
    <lineage>
        <taxon>Bacteria</taxon>
        <taxon>Bacillati</taxon>
        <taxon>Cyanobacteriota</taxon>
        <taxon>Cyanophyceae</taxon>
        <taxon>Nostocales</taxon>
        <taxon>Calotrichaceae</taxon>
        <taxon>Calothrix</taxon>
    </lineage>
</organism>